<dbReference type="Pfam" id="PF00990">
    <property type="entry name" value="GGDEF"/>
    <property type="match status" value="1"/>
</dbReference>
<evidence type="ECO:0000256" key="6">
    <source>
        <dbReference type="ARBA" id="ARBA00022692"/>
    </source>
</evidence>
<dbReference type="GO" id="GO:1902201">
    <property type="term" value="P:negative regulation of bacterial-type flagellum-dependent cell motility"/>
    <property type="evidence" value="ECO:0007669"/>
    <property type="project" value="TreeGrafter"/>
</dbReference>
<dbReference type="GO" id="GO:0043709">
    <property type="term" value="P:cell adhesion involved in single-species biofilm formation"/>
    <property type="evidence" value="ECO:0007669"/>
    <property type="project" value="TreeGrafter"/>
</dbReference>
<dbReference type="FunFam" id="3.30.70.270:FF:000001">
    <property type="entry name" value="Diguanylate cyclase domain protein"/>
    <property type="match status" value="1"/>
</dbReference>
<feature type="transmembrane region" description="Helical" evidence="10">
    <location>
        <begin position="272"/>
        <end position="301"/>
    </location>
</feature>
<dbReference type="InterPro" id="IPR029787">
    <property type="entry name" value="Nucleotide_cyclase"/>
</dbReference>
<accession>A0A6G6J057</accession>
<evidence type="ECO:0000256" key="2">
    <source>
        <dbReference type="ARBA" id="ARBA00004533"/>
    </source>
</evidence>
<dbReference type="EMBL" id="CP049140">
    <property type="protein sequence ID" value="QIE88836.1"/>
    <property type="molecule type" value="Genomic_DNA"/>
</dbReference>
<dbReference type="InterPro" id="IPR043128">
    <property type="entry name" value="Rev_trsase/Diguanyl_cyclase"/>
</dbReference>
<dbReference type="CDD" id="cd01949">
    <property type="entry name" value="GGDEF"/>
    <property type="match status" value="1"/>
</dbReference>
<dbReference type="SMART" id="SM00267">
    <property type="entry name" value="GGDEF"/>
    <property type="match status" value="1"/>
</dbReference>
<evidence type="ECO:0000256" key="3">
    <source>
        <dbReference type="ARBA" id="ARBA00004651"/>
    </source>
</evidence>
<keyword evidence="7 10" id="KW-1133">Transmembrane helix</keyword>
<dbReference type="Proteomes" id="UP000501063">
    <property type="component" value="Chromosome"/>
</dbReference>
<evidence type="ECO:0000313" key="12">
    <source>
        <dbReference type="EMBL" id="QIE88836.1"/>
    </source>
</evidence>
<feature type="domain" description="GGDEF" evidence="11">
    <location>
        <begin position="385"/>
        <end position="515"/>
    </location>
</feature>
<feature type="transmembrane region" description="Helical" evidence="10">
    <location>
        <begin position="12"/>
        <end position="35"/>
    </location>
</feature>
<dbReference type="InterPro" id="IPR050469">
    <property type="entry name" value="Diguanylate_Cyclase"/>
</dbReference>
<dbReference type="GO" id="GO:0052621">
    <property type="term" value="F:diguanylate cyclase activity"/>
    <property type="evidence" value="ECO:0007669"/>
    <property type="project" value="UniProtKB-EC"/>
</dbReference>
<sequence>MPDQVKPRLKLITAILLFAFASIALTVINVSLVAYSIQKDGIINRVVSSNDAYAERIAASIDTVTTANLSRLSFAAAEISKKKSGEFKQETAARLEAQDENFNSAIVTNEAGVIVAASPESMSIKGKKLNNMEPVAAKKTMVSNAFISVAGNLVVFLSTPIFNDKKEYLGLLGGTIRIDEKNSLHSLINTDVKPDGSYTFVVDSTGRILYHHDKEKIGRLYHDDKSIMAAINDDASFFKKVTGDYIYRYGASKKTGWRIIVKTPFKKISSELNLLILEIGAGVISLAIIGILLICAIGLYISGPLSRLAQYARSLDSFESYNAIRNVPARFVEIWLIRSALLFSSSRLNEVIHDLNSQAKRDALTGLANRRLTRKTIDSWCDENKGFAILSIDIDHFKKVNDTYGHTAGDDALKSLATVLESNCRSEGIAVRAGGEEFFILIPDISIERARSIAEKVRTEVQNTQIEIVGFITVSIGVTTWKPNTSSISEAFEQADKLLYAAKQNGRNRVESQSLDIGICAQ</sequence>
<dbReference type="PANTHER" id="PTHR45138">
    <property type="entry name" value="REGULATORY COMPONENTS OF SENSORY TRANSDUCTION SYSTEM"/>
    <property type="match status" value="1"/>
</dbReference>
<dbReference type="AlphaFoldDB" id="A0A6G6J057"/>
<dbReference type="SUPFAM" id="SSF55073">
    <property type="entry name" value="Nucleotide cyclase"/>
    <property type="match status" value="1"/>
</dbReference>
<dbReference type="NCBIfam" id="TIGR00254">
    <property type="entry name" value="GGDEF"/>
    <property type="match status" value="1"/>
</dbReference>
<evidence type="ECO:0000256" key="5">
    <source>
        <dbReference type="ARBA" id="ARBA00022475"/>
    </source>
</evidence>
<comment type="catalytic activity">
    <reaction evidence="9">
        <text>2 GTP = 3',3'-c-di-GMP + 2 diphosphate</text>
        <dbReference type="Rhea" id="RHEA:24898"/>
        <dbReference type="ChEBI" id="CHEBI:33019"/>
        <dbReference type="ChEBI" id="CHEBI:37565"/>
        <dbReference type="ChEBI" id="CHEBI:58805"/>
        <dbReference type="EC" id="2.7.7.65"/>
    </reaction>
</comment>
<dbReference type="PROSITE" id="PS50887">
    <property type="entry name" value="GGDEF"/>
    <property type="match status" value="1"/>
</dbReference>
<keyword evidence="5" id="KW-1003">Cell membrane</keyword>
<evidence type="ECO:0000259" key="11">
    <source>
        <dbReference type="PROSITE" id="PS50887"/>
    </source>
</evidence>
<evidence type="ECO:0000256" key="9">
    <source>
        <dbReference type="ARBA" id="ARBA00034247"/>
    </source>
</evidence>
<dbReference type="EC" id="2.7.7.65" evidence="4"/>
<dbReference type="KEGG" id="pnt:G5B91_22205"/>
<dbReference type="PANTHER" id="PTHR45138:SF9">
    <property type="entry name" value="DIGUANYLATE CYCLASE DGCM-RELATED"/>
    <property type="match status" value="1"/>
</dbReference>
<evidence type="ECO:0000256" key="1">
    <source>
        <dbReference type="ARBA" id="ARBA00001946"/>
    </source>
</evidence>
<dbReference type="GO" id="GO:0005886">
    <property type="term" value="C:plasma membrane"/>
    <property type="evidence" value="ECO:0007669"/>
    <property type="project" value="UniProtKB-SubCell"/>
</dbReference>
<comment type="cofactor">
    <cofactor evidence="1">
        <name>Mg(2+)</name>
        <dbReference type="ChEBI" id="CHEBI:18420"/>
    </cofactor>
</comment>
<dbReference type="Gene3D" id="3.30.450.20">
    <property type="entry name" value="PAS domain"/>
    <property type="match status" value="1"/>
</dbReference>
<evidence type="ECO:0000256" key="7">
    <source>
        <dbReference type="ARBA" id="ARBA00022989"/>
    </source>
</evidence>
<protein>
    <recommendedName>
        <fullName evidence="4">diguanylate cyclase</fullName>
        <ecNumber evidence="4">2.7.7.65</ecNumber>
    </recommendedName>
</protein>
<name>A0A6G6J057_PSENT</name>
<evidence type="ECO:0000256" key="4">
    <source>
        <dbReference type="ARBA" id="ARBA00012528"/>
    </source>
</evidence>
<gene>
    <name evidence="12" type="ORF">G5B91_22205</name>
</gene>
<evidence type="ECO:0000256" key="10">
    <source>
        <dbReference type="SAM" id="Phobius"/>
    </source>
</evidence>
<keyword evidence="8 10" id="KW-0472">Membrane</keyword>
<reference evidence="12 13" key="1">
    <citation type="submission" date="2020-02" db="EMBL/GenBank/DDBJ databases">
        <title>Integrative conjugative elements (ICEs) and plasmids drive adaptation of Pseudomonas nitroreducens strain HBP1 to wastewater environment.</title>
        <authorList>
            <person name="Sentchilo V."/>
            <person name="Carraro N."/>
            <person name="Bertelli C."/>
            <person name="van der Meer J.R."/>
        </authorList>
    </citation>
    <scope>NUCLEOTIDE SEQUENCE [LARGE SCALE GENOMIC DNA]</scope>
    <source>
        <strain evidence="12 13">HBP1</strain>
    </source>
</reference>
<keyword evidence="6 10" id="KW-0812">Transmembrane</keyword>
<proteinExistence type="predicted"/>
<comment type="subcellular location">
    <subcellularLocation>
        <location evidence="2">Cell inner membrane</location>
    </subcellularLocation>
    <subcellularLocation>
        <location evidence="3">Cell membrane</location>
        <topology evidence="3">Multi-pass membrane protein</topology>
    </subcellularLocation>
</comment>
<dbReference type="InterPro" id="IPR000160">
    <property type="entry name" value="GGDEF_dom"/>
</dbReference>
<organism evidence="12 13">
    <name type="scientific">Pseudomonas nitroreducens</name>
    <dbReference type="NCBI Taxonomy" id="46680"/>
    <lineage>
        <taxon>Bacteria</taxon>
        <taxon>Pseudomonadati</taxon>
        <taxon>Pseudomonadota</taxon>
        <taxon>Gammaproteobacteria</taxon>
        <taxon>Pseudomonadales</taxon>
        <taxon>Pseudomonadaceae</taxon>
        <taxon>Pseudomonas</taxon>
    </lineage>
</organism>
<dbReference type="RefSeq" id="WP_081754030.1">
    <property type="nucleotide sequence ID" value="NZ_CP049140.1"/>
</dbReference>
<dbReference type="InterPro" id="IPR033479">
    <property type="entry name" value="dCache_1"/>
</dbReference>
<dbReference type="Gene3D" id="3.30.70.270">
    <property type="match status" value="1"/>
</dbReference>
<evidence type="ECO:0000313" key="13">
    <source>
        <dbReference type="Proteomes" id="UP000501063"/>
    </source>
</evidence>
<evidence type="ECO:0000256" key="8">
    <source>
        <dbReference type="ARBA" id="ARBA00023136"/>
    </source>
</evidence>
<dbReference type="Pfam" id="PF02743">
    <property type="entry name" value="dCache_1"/>
    <property type="match status" value="1"/>
</dbReference>